<dbReference type="PANTHER" id="PTHR36531:SF2">
    <property type="entry name" value="CRISPR-ASSOCIATED EXONUCLEASE CAS4"/>
    <property type="match status" value="1"/>
</dbReference>
<evidence type="ECO:0000313" key="3">
    <source>
        <dbReference type="Proteomes" id="UP000009199"/>
    </source>
</evidence>
<evidence type="ECO:0000313" key="2">
    <source>
        <dbReference type="EMBL" id="AFV51236.1"/>
    </source>
</evidence>
<dbReference type="OrthoDB" id="8124at10239"/>
<protein>
    <submittedName>
        <fullName evidence="2">CRISPR-associated Cas4-like protein</fullName>
    </submittedName>
</protein>
<name>K4NX71_9VIRU</name>
<dbReference type="Proteomes" id="UP000009199">
    <property type="component" value="Segment"/>
</dbReference>
<dbReference type="Pfam" id="PF12705">
    <property type="entry name" value="PDDEXK_1"/>
    <property type="match status" value="1"/>
</dbReference>
<accession>K4NX71</accession>
<organism evidence="2 3">
    <name type="scientific">Sulfolobales Mexican rod-shaped virus 1</name>
    <dbReference type="NCBI Taxonomy" id="2848122"/>
    <lineage>
        <taxon>Viruses</taxon>
        <taxon>Adnaviria</taxon>
        <taxon>Zilligvirae</taxon>
        <taxon>Taleaviricota</taxon>
        <taxon>Tokiviricetes</taxon>
        <taxon>Ligamenvirales</taxon>
        <taxon>Rudiviridae</taxon>
        <taxon>Mexirudivirus</taxon>
        <taxon>Mexirudivirus azufresense</taxon>
        <taxon>Mexirudivirus SMRV1</taxon>
    </lineage>
</organism>
<reference evidence="2 3" key="1">
    <citation type="journal article" date="2013" name="Genome Announc.">
        <title>Genome sequence of a novel archaeal rudivirus recovered from a mexican hot spring.</title>
        <authorList>
            <person name="Servin-Garciduenas L.E."/>
            <person name="Peng X."/>
            <person name="Garrett R.A."/>
            <person name="Martinez-Romero E."/>
        </authorList>
    </citation>
    <scope>NUCLEOTIDE SEQUENCE [LARGE SCALE GENOMIC DNA]</scope>
</reference>
<dbReference type="InterPro" id="IPR038726">
    <property type="entry name" value="PDDEXK_AddAB-type"/>
</dbReference>
<dbReference type="InterPro" id="IPR051827">
    <property type="entry name" value="Cas4_exonuclease"/>
</dbReference>
<sequence length="218" mass="25261">MVYEDVIKKAFVRTTPADELFVSEVGICLRRSILARRTTVIKAIDNMLLEHGVIMHEVVQTYLEHALNCQAEVEIEDEIEGVKVSGRVDLLCPRNDGFDLLELKTTGYDAWEVKYYHKVQVALYKAMLEKRGVKVNNVYVVYINRQTLNVKEFRLRESDLEEGMDLAVKFIRDYMKYQNVDDIHKITISDKTFCKGCEFYSVCYNAKSIFDFAGQTKS</sequence>
<dbReference type="InterPro" id="IPR011604">
    <property type="entry name" value="PDDEXK-like_dom_sf"/>
</dbReference>
<evidence type="ECO:0000259" key="1">
    <source>
        <dbReference type="Pfam" id="PF12705"/>
    </source>
</evidence>
<dbReference type="PANTHER" id="PTHR36531">
    <property type="entry name" value="CRISPR-ASSOCIATED EXONUCLEASE CAS4"/>
    <property type="match status" value="1"/>
</dbReference>
<dbReference type="KEGG" id="vg:13997081"/>
<keyword evidence="3" id="KW-1185">Reference proteome</keyword>
<dbReference type="Gene3D" id="3.90.320.10">
    <property type="match status" value="1"/>
</dbReference>
<feature type="domain" description="PD-(D/E)XK endonuclease-like" evidence="1">
    <location>
        <begin position="68"/>
        <end position="203"/>
    </location>
</feature>
<dbReference type="EMBL" id="JX944686">
    <property type="protein sequence ID" value="AFV51236.1"/>
    <property type="molecule type" value="Genomic_DNA"/>
</dbReference>
<proteinExistence type="predicted"/>